<comment type="similarity">
    <text evidence="9">Belongs to the monovalent cation:proton antiporter 1 (CPA1) transporter (TC 2.A.36) family.</text>
</comment>
<dbReference type="AlphaFoldDB" id="A0A8S1GWP6"/>
<comment type="subcellular location">
    <subcellularLocation>
        <location evidence="1">Membrane</location>
        <topology evidence="1">Multi-pass membrane protein</topology>
    </subcellularLocation>
</comment>
<evidence type="ECO:0000256" key="10">
    <source>
        <dbReference type="SAM" id="Phobius"/>
    </source>
</evidence>
<feature type="signal peptide" evidence="11">
    <location>
        <begin position="1"/>
        <end position="15"/>
    </location>
</feature>
<comment type="caution">
    <text evidence="13">The sequence shown here is derived from an EMBL/GenBank/DDBJ whole genome shotgun (WGS) entry which is preliminary data.</text>
</comment>
<evidence type="ECO:0000256" key="3">
    <source>
        <dbReference type="ARBA" id="ARBA00022692"/>
    </source>
</evidence>
<feature type="domain" description="Cation/H+ exchanger transmembrane" evidence="12">
    <location>
        <begin position="1"/>
        <end position="284"/>
    </location>
</feature>
<name>A0A8S1GWP6_9PELO</name>
<dbReference type="GO" id="GO:0098719">
    <property type="term" value="P:sodium ion import across plasma membrane"/>
    <property type="evidence" value="ECO:0007669"/>
    <property type="project" value="TreeGrafter"/>
</dbReference>
<keyword evidence="8 9" id="KW-0739">Sodium transport</keyword>
<dbReference type="GO" id="GO:0051453">
    <property type="term" value="P:regulation of intracellular pH"/>
    <property type="evidence" value="ECO:0007669"/>
    <property type="project" value="TreeGrafter"/>
</dbReference>
<feature type="transmembrane region" description="Helical" evidence="10">
    <location>
        <begin position="196"/>
        <end position="219"/>
    </location>
</feature>
<evidence type="ECO:0000256" key="9">
    <source>
        <dbReference type="RuleBase" id="RU003722"/>
    </source>
</evidence>
<keyword evidence="3 9" id="KW-0812">Transmembrane</keyword>
<evidence type="ECO:0000259" key="12">
    <source>
        <dbReference type="Pfam" id="PF00999"/>
    </source>
</evidence>
<feature type="transmembrane region" description="Helical" evidence="10">
    <location>
        <begin position="77"/>
        <end position="100"/>
    </location>
</feature>
<dbReference type="GO" id="GO:0015386">
    <property type="term" value="F:potassium:proton antiporter activity"/>
    <property type="evidence" value="ECO:0007669"/>
    <property type="project" value="TreeGrafter"/>
</dbReference>
<dbReference type="GO" id="GO:0015385">
    <property type="term" value="F:sodium:proton antiporter activity"/>
    <property type="evidence" value="ECO:0007669"/>
    <property type="project" value="InterPro"/>
</dbReference>
<proteinExistence type="inferred from homology"/>
<dbReference type="Gene3D" id="6.10.140.1330">
    <property type="match status" value="1"/>
</dbReference>
<dbReference type="PANTHER" id="PTHR10110:SF125">
    <property type="entry name" value="SODIUM_HYDROGEN EXCHANGER"/>
    <property type="match status" value="1"/>
</dbReference>
<feature type="chain" id="PRO_5035911683" description="Sodium/hydrogen exchanger" evidence="11">
    <location>
        <begin position="16"/>
        <end position="372"/>
    </location>
</feature>
<dbReference type="EMBL" id="CAJGYM010000006">
    <property type="protein sequence ID" value="CAD6187511.1"/>
    <property type="molecule type" value="Genomic_DNA"/>
</dbReference>
<organism evidence="13 14">
    <name type="scientific">Caenorhabditis auriculariae</name>
    <dbReference type="NCBI Taxonomy" id="2777116"/>
    <lineage>
        <taxon>Eukaryota</taxon>
        <taxon>Metazoa</taxon>
        <taxon>Ecdysozoa</taxon>
        <taxon>Nematoda</taxon>
        <taxon>Chromadorea</taxon>
        <taxon>Rhabditida</taxon>
        <taxon>Rhabditina</taxon>
        <taxon>Rhabditomorpha</taxon>
        <taxon>Rhabditoidea</taxon>
        <taxon>Rhabditidae</taxon>
        <taxon>Peloderinae</taxon>
        <taxon>Caenorhabditis</taxon>
    </lineage>
</organism>
<dbReference type="InterPro" id="IPR006153">
    <property type="entry name" value="Cation/H_exchanger_TM"/>
</dbReference>
<sequence length="372" mass="41154">MNLVDILVFSTLISAVDPVAVLSVFEEIHVNKLLYICVFGESLLNDAVTIVLYHAFHHMTKIGQMHLIYQDFTNTMYNFLLVAGGGVLIGLVFVCLTALVTKHGSVAPILQPLICLVMPYVAYLLSELVHASGILAIVTCGLMMKPYICGSLTEEALITVKYFLKTLSSSSEAIIFVFLGFSIFSKNHRWDVVFTGVVVFACLICRFVAVFSLTAIANLMRSRKIGIRDQIIMAFGGLRGAICFGLALTLDGEAIVSKPILISTTLVVIAVTVFIQGTTIKPLVLYLDVTTDEEEEKTIIRRSVEDLMSAVEAIVGNKGPYYWRRQASKLNDRYVQPTLTRKTTSRGVQLLRKYTVMSTEEQKEALLKTFGV</sequence>
<keyword evidence="7 10" id="KW-0472">Membrane</keyword>
<dbReference type="GO" id="GO:0005886">
    <property type="term" value="C:plasma membrane"/>
    <property type="evidence" value="ECO:0007669"/>
    <property type="project" value="TreeGrafter"/>
</dbReference>
<evidence type="ECO:0000256" key="11">
    <source>
        <dbReference type="SAM" id="SignalP"/>
    </source>
</evidence>
<accession>A0A8S1GWP6</accession>
<dbReference type="OrthoDB" id="196264at2759"/>
<feature type="transmembrane region" description="Helical" evidence="10">
    <location>
        <begin position="33"/>
        <end position="56"/>
    </location>
</feature>
<feature type="transmembrane region" description="Helical" evidence="10">
    <location>
        <begin position="231"/>
        <end position="250"/>
    </location>
</feature>
<keyword evidence="11" id="KW-0732">Signal</keyword>
<evidence type="ECO:0000256" key="2">
    <source>
        <dbReference type="ARBA" id="ARBA00022448"/>
    </source>
</evidence>
<evidence type="ECO:0000256" key="4">
    <source>
        <dbReference type="ARBA" id="ARBA00022989"/>
    </source>
</evidence>
<keyword evidence="5" id="KW-0915">Sodium</keyword>
<evidence type="ECO:0000256" key="6">
    <source>
        <dbReference type="ARBA" id="ARBA00023065"/>
    </source>
</evidence>
<dbReference type="Proteomes" id="UP000835052">
    <property type="component" value="Unassembled WGS sequence"/>
</dbReference>
<keyword evidence="14" id="KW-1185">Reference proteome</keyword>
<evidence type="ECO:0000313" key="13">
    <source>
        <dbReference type="EMBL" id="CAD6187511.1"/>
    </source>
</evidence>
<evidence type="ECO:0000256" key="7">
    <source>
        <dbReference type="ARBA" id="ARBA00023136"/>
    </source>
</evidence>
<reference evidence="13" key="1">
    <citation type="submission" date="2020-10" db="EMBL/GenBank/DDBJ databases">
        <authorList>
            <person name="Kikuchi T."/>
        </authorList>
    </citation>
    <scope>NUCLEOTIDE SEQUENCE</scope>
    <source>
        <strain evidence="13">NKZ352</strain>
    </source>
</reference>
<dbReference type="InterPro" id="IPR004709">
    <property type="entry name" value="NaH_exchanger"/>
</dbReference>
<evidence type="ECO:0000256" key="5">
    <source>
        <dbReference type="ARBA" id="ARBA00023053"/>
    </source>
</evidence>
<keyword evidence="6 9" id="KW-0406">Ion transport</keyword>
<evidence type="ECO:0000256" key="1">
    <source>
        <dbReference type="ARBA" id="ARBA00004141"/>
    </source>
</evidence>
<gene>
    <name evidence="13" type="ORF">CAUJ_LOCUS3430</name>
</gene>
<evidence type="ECO:0000256" key="8">
    <source>
        <dbReference type="ARBA" id="ARBA00023201"/>
    </source>
</evidence>
<feature type="transmembrane region" description="Helical" evidence="10">
    <location>
        <begin position="120"/>
        <end position="142"/>
    </location>
</feature>
<dbReference type="Pfam" id="PF00999">
    <property type="entry name" value="Na_H_Exchanger"/>
    <property type="match status" value="1"/>
</dbReference>
<dbReference type="NCBIfam" id="TIGR00840">
    <property type="entry name" value="b_cpa1"/>
    <property type="match status" value="1"/>
</dbReference>
<protein>
    <recommendedName>
        <fullName evidence="9">Sodium/hydrogen exchanger</fullName>
    </recommendedName>
</protein>
<evidence type="ECO:0000313" key="14">
    <source>
        <dbReference type="Proteomes" id="UP000835052"/>
    </source>
</evidence>
<dbReference type="InterPro" id="IPR018422">
    <property type="entry name" value="Cation/H_exchanger_CPA1"/>
</dbReference>
<feature type="transmembrane region" description="Helical" evidence="10">
    <location>
        <begin position="162"/>
        <end position="184"/>
    </location>
</feature>
<keyword evidence="2 9" id="KW-0813">Transport</keyword>
<dbReference type="PANTHER" id="PTHR10110">
    <property type="entry name" value="SODIUM/HYDROGEN EXCHANGER"/>
    <property type="match status" value="1"/>
</dbReference>
<keyword evidence="9" id="KW-0050">Antiport</keyword>
<keyword evidence="4 10" id="KW-1133">Transmembrane helix</keyword>